<evidence type="ECO:0000313" key="1">
    <source>
        <dbReference type="EMBL" id="QYT02866.1"/>
    </source>
</evidence>
<accession>A0A8G0LNK9</accession>
<evidence type="ECO:0000313" key="2">
    <source>
        <dbReference type="Proteomes" id="UP000826661"/>
    </source>
</evidence>
<keyword evidence="2" id="KW-1185">Reference proteome</keyword>
<protein>
    <submittedName>
        <fullName evidence="1">Uncharacterized protein</fullName>
    </submittedName>
</protein>
<gene>
    <name evidence="1" type="ORF">H0G86_009849</name>
</gene>
<organism evidence="1 2">
    <name type="scientific">Trichoderma simmonsii</name>
    <dbReference type="NCBI Taxonomy" id="1491479"/>
    <lineage>
        <taxon>Eukaryota</taxon>
        <taxon>Fungi</taxon>
        <taxon>Dikarya</taxon>
        <taxon>Ascomycota</taxon>
        <taxon>Pezizomycotina</taxon>
        <taxon>Sordariomycetes</taxon>
        <taxon>Hypocreomycetidae</taxon>
        <taxon>Hypocreales</taxon>
        <taxon>Hypocreaceae</taxon>
        <taxon>Trichoderma</taxon>
    </lineage>
</organism>
<dbReference type="EMBL" id="CP075868">
    <property type="protein sequence ID" value="QYT02866.1"/>
    <property type="molecule type" value="Genomic_DNA"/>
</dbReference>
<name>A0A8G0LNK9_9HYPO</name>
<reference evidence="1 2" key="1">
    <citation type="journal article" date="2021" name="BMC Genomics">
        <title>Telomere-to-telomere genome assembly of asparaginase-producing Trichoderma simmonsii.</title>
        <authorList>
            <person name="Chung D."/>
            <person name="Kwon Y.M."/>
            <person name="Yang Y."/>
        </authorList>
    </citation>
    <scope>NUCLEOTIDE SEQUENCE [LARGE SCALE GENOMIC DNA]</scope>
    <source>
        <strain evidence="1 2">GH-Sj1</strain>
    </source>
</reference>
<proteinExistence type="predicted"/>
<sequence>MHTFQDQAPLIRIQQVQTYGPLTSCLLLLKIARMQENERNKEKRPDFCLLHCISTRQFTRNMTDCPLDGQATTKYEAMRRNAAGRAAVALKSVPTVSAFCRSYSTVWIERNRLGTNVPVSPDGLPSASAR</sequence>
<dbReference type="AlphaFoldDB" id="A0A8G0LNK9"/>
<dbReference type="Proteomes" id="UP000826661">
    <property type="component" value="Chromosome V"/>
</dbReference>